<keyword evidence="2" id="KW-1185">Reference proteome</keyword>
<feature type="non-terminal residue" evidence="1">
    <location>
        <position position="1"/>
    </location>
</feature>
<gene>
    <name evidence="1" type="ORF">ACOLOM_LOCUS7917</name>
</gene>
<evidence type="ECO:0000313" key="2">
    <source>
        <dbReference type="Proteomes" id="UP000789525"/>
    </source>
</evidence>
<dbReference type="EMBL" id="CAJVPT010019350">
    <property type="protein sequence ID" value="CAG8640385.1"/>
    <property type="molecule type" value="Genomic_DNA"/>
</dbReference>
<organism evidence="1 2">
    <name type="scientific">Acaulospora colombiana</name>
    <dbReference type="NCBI Taxonomy" id="27376"/>
    <lineage>
        <taxon>Eukaryota</taxon>
        <taxon>Fungi</taxon>
        <taxon>Fungi incertae sedis</taxon>
        <taxon>Mucoromycota</taxon>
        <taxon>Glomeromycotina</taxon>
        <taxon>Glomeromycetes</taxon>
        <taxon>Diversisporales</taxon>
        <taxon>Acaulosporaceae</taxon>
        <taxon>Acaulospora</taxon>
    </lineage>
</organism>
<comment type="caution">
    <text evidence="1">The sequence shown here is derived from an EMBL/GenBank/DDBJ whole genome shotgun (WGS) entry which is preliminary data.</text>
</comment>
<accession>A0ACA9NB07</accession>
<protein>
    <submittedName>
        <fullName evidence="1">4442_t:CDS:1</fullName>
    </submittedName>
</protein>
<evidence type="ECO:0000313" key="1">
    <source>
        <dbReference type="EMBL" id="CAG8640385.1"/>
    </source>
</evidence>
<dbReference type="Proteomes" id="UP000789525">
    <property type="component" value="Unassembled WGS sequence"/>
</dbReference>
<sequence length="57" mass="6457">PSLREWFGRQSRDWRDELGGRGDMNTMRGGRDPRAVLDVLIWISKGPGADIYGINLV</sequence>
<name>A0ACA9NB07_9GLOM</name>
<proteinExistence type="predicted"/>
<reference evidence="1" key="1">
    <citation type="submission" date="2021-06" db="EMBL/GenBank/DDBJ databases">
        <authorList>
            <person name="Kallberg Y."/>
            <person name="Tangrot J."/>
            <person name="Rosling A."/>
        </authorList>
    </citation>
    <scope>NUCLEOTIDE SEQUENCE</scope>
    <source>
        <strain evidence="1">CL356</strain>
    </source>
</reference>